<name>A0A845S4S1_9PROT</name>
<dbReference type="InterPro" id="IPR008407">
    <property type="entry name" value="Brnchd-chn_aa_trnsp_AzlD"/>
</dbReference>
<dbReference type="Proteomes" id="UP000713222">
    <property type="component" value="Unassembled WGS sequence"/>
</dbReference>
<gene>
    <name evidence="2" type="ORF">EBV32_03790</name>
    <name evidence="4" type="ORF">EBV78_00710</name>
    <name evidence="3" type="ORF">EBX74_01605</name>
</gene>
<keyword evidence="1" id="KW-0812">Transmembrane</keyword>
<feature type="transmembrane region" description="Helical" evidence="1">
    <location>
        <begin position="90"/>
        <end position="108"/>
    </location>
</feature>
<feature type="transmembrane region" description="Helical" evidence="1">
    <location>
        <begin position="69"/>
        <end position="85"/>
    </location>
</feature>
<keyword evidence="1" id="KW-1133">Transmembrane helix</keyword>
<reference evidence="4 5" key="1">
    <citation type="submission" date="2018-10" db="EMBL/GenBank/DDBJ databases">
        <title>Iterative Subtractive Binning of Freshwater Chronoseries Metagenomes Recovers Nearly Complete Genomes from over Four Hundred Novel Species.</title>
        <authorList>
            <person name="Rodriguez-R L.M."/>
            <person name="Tsementzi D."/>
            <person name="Luo C."/>
            <person name="Konstantinidis K.T."/>
        </authorList>
    </citation>
    <scope>NUCLEOTIDE SEQUENCE [LARGE SCALE GENOMIC DNA]</scope>
    <source>
        <strain evidence="4">WB7_2B_003</strain>
        <strain evidence="2">WB7_6_001</strain>
        <strain evidence="3">WB8_2A_004</strain>
    </source>
</reference>
<dbReference type="EMBL" id="RGGN01000011">
    <property type="protein sequence ID" value="NCU62610.1"/>
    <property type="molecule type" value="Genomic_DNA"/>
</dbReference>
<evidence type="ECO:0000313" key="4">
    <source>
        <dbReference type="EMBL" id="NCU62610.1"/>
    </source>
</evidence>
<dbReference type="Pfam" id="PF05437">
    <property type="entry name" value="AzlD"/>
    <property type="match status" value="1"/>
</dbReference>
<dbReference type="Proteomes" id="UP000747791">
    <property type="component" value="Unassembled WGS sequence"/>
</dbReference>
<dbReference type="Proteomes" id="UP000572953">
    <property type="component" value="Unassembled WGS sequence"/>
</dbReference>
<keyword evidence="1" id="KW-0472">Membrane</keyword>
<evidence type="ECO:0000256" key="1">
    <source>
        <dbReference type="SAM" id="Phobius"/>
    </source>
</evidence>
<sequence>MSANYIYIAILVSAFATYISRFLGVISSKYVNEEGKLFKFVSCISYGILSALIARIFIHPVGALEQTSTFIRIFVAVLTIVVLFISKKNVLLSSFFGIILFGILNFYIH</sequence>
<feature type="transmembrane region" description="Helical" evidence="1">
    <location>
        <begin position="6"/>
        <end position="25"/>
    </location>
</feature>
<protein>
    <submittedName>
        <fullName evidence="4">AzlD domain-containing protein</fullName>
    </submittedName>
</protein>
<organism evidence="4 5">
    <name type="scientific">Candidatus Fonsibacter lacus</name>
    <dbReference type="NCBI Taxonomy" id="2576439"/>
    <lineage>
        <taxon>Bacteria</taxon>
        <taxon>Pseudomonadati</taxon>
        <taxon>Pseudomonadota</taxon>
        <taxon>Alphaproteobacteria</taxon>
        <taxon>Candidatus Pelagibacterales</taxon>
        <taxon>Candidatus Pelagibacterales incertae sedis</taxon>
        <taxon>Candidatus Fonsibacter</taxon>
    </lineage>
</organism>
<feature type="transmembrane region" description="Helical" evidence="1">
    <location>
        <begin position="37"/>
        <end position="57"/>
    </location>
</feature>
<evidence type="ECO:0000313" key="2">
    <source>
        <dbReference type="EMBL" id="NBN88194.1"/>
    </source>
</evidence>
<dbReference type="EMBL" id="RGOB01000028">
    <property type="protein sequence ID" value="NCU52990.1"/>
    <property type="molecule type" value="Genomic_DNA"/>
</dbReference>
<dbReference type="AlphaFoldDB" id="A0A845S4S1"/>
<evidence type="ECO:0000313" key="5">
    <source>
        <dbReference type="Proteomes" id="UP000572953"/>
    </source>
</evidence>
<comment type="caution">
    <text evidence="4">The sequence shown here is derived from an EMBL/GenBank/DDBJ whole genome shotgun (WGS) entry which is preliminary data.</text>
</comment>
<accession>A0A845S4S1</accession>
<dbReference type="EMBL" id="RGET01000064">
    <property type="protein sequence ID" value="NBN88194.1"/>
    <property type="molecule type" value="Genomic_DNA"/>
</dbReference>
<evidence type="ECO:0000313" key="3">
    <source>
        <dbReference type="EMBL" id="NCU52990.1"/>
    </source>
</evidence>
<proteinExistence type="predicted"/>